<dbReference type="GO" id="GO:0051726">
    <property type="term" value="P:regulation of cell cycle"/>
    <property type="evidence" value="ECO:0007669"/>
    <property type="project" value="InterPro"/>
</dbReference>
<gene>
    <name evidence="7" type="ORF">QTG54_003342</name>
</gene>
<dbReference type="Gene3D" id="3.40.50.150">
    <property type="entry name" value="Vaccinia Virus protein VP39"/>
    <property type="match status" value="1"/>
</dbReference>
<comment type="caution">
    <text evidence="7">The sequence shown here is derived from an EMBL/GenBank/DDBJ whole genome shotgun (WGS) entry which is preliminary data.</text>
</comment>
<evidence type="ECO:0000259" key="6">
    <source>
        <dbReference type="Pfam" id="PF08123"/>
    </source>
</evidence>
<evidence type="ECO:0000256" key="1">
    <source>
        <dbReference type="ARBA" id="ARBA00012190"/>
    </source>
</evidence>
<dbReference type="AlphaFoldDB" id="A0AAD8YFN1"/>
<dbReference type="InterPro" id="IPR029063">
    <property type="entry name" value="SAM-dependent_MTases_sf"/>
</dbReference>
<keyword evidence="8" id="KW-1185">Reference proteome</keyword>
<protein>
    <recommendedName>
        <fullName evidence="2">Histone-lysine N-methyltransferase, H3 lysine-79 specific</fullName>
        <ecNumber evidence="1">2.1.1.360</ecNumber>
    </recommendedName>
    <alternativeName>
        <fullName evidence="4">Histone H3-K79 methyltransferase</fullName>
    </alternativeName>
</protein>
<keyword evidence="7" id="KW-0808">Transferase</keyword>
<dbReference type="GO" id="GO:0032259">
    <property type="term" value="P:methylation"/>
    <property type="evidence" value="ECO:0007669"/>
    <property type="project" value="UniProtKB-KW"/>
</dbReference>
<proteinExistence type="predicted"/>
<evidence type="ECO:0000256" key="4">
    <source>
        <dbReference type="ARBA" id="ARBA00029821"/>
    </source>
</evidence>
<evidence type="ECO:0000256" key="5">
    <source>
        <dbReference type="ARBA" id="ARBA00047770"/>
    </source>
</evidence>
<name>A0AAD8YFN1_9STRA</name>
<organism evidence="7 8">
    <name type="scientific">Skeletonema marinoi</name>
    <dbReference type="NCBI Taxonomy" id="267567"/>
    <lineage>
        <taxon>Eukaryota</taxon>
        <taxon>Sar</taxon>
        <taxon>Stramenopiles</taxon>
        <taxon>Ochrophyta</taxon>
        <taxon>Bacillariophyta</taxon>
        <taxon>Coscinodiscophyceae</taxon>
        <taxon>Thalassiosirophycidae</taxon>
        <taxon>Thalassiosirales</taxon>
        <taxon>Skeletonemataceae</taxon>
        <taxon>Skeletonema</taxon>
        <taxon>Skeletonema marinoi-dohrnii complex</taxon>
    </lineage>
</organism>
<keyword evidence="3" id="KW-0156">Chromatin regulator</keyword>
<dbReference type="Proteomes" id="UP001224775">
    <property type="component" value="Unassembled WGS sequence"/>
</dbReference>
<evidence type="ECO:0000313" key="7">
    <source>
        <dbReference type="EMBL" id="KAK1745418.1"/>
    </source>
</evidence>
<dbReference type="Pfam" id="PF08123">
    <property type="entry name" value="DOT1"/>
    <property type="match status" value="1"/>
</dbReference>
<evidence type="ECO:0000256" key="3">
    <source>
        <dbReference type="ARBA" id="ARBA00022853"/>
    </source>
</evidence>
<feature type="domain" description="DOT1" evidence="6">
    <location>
        <begin position="84"/>
        <end position="228"/>
    </location>
</feature>
<evidence type="ECO:0000256" key="2">
    <source>
        <dbReference type="ARBA" id="ARBA00020987"/>
    </source>
</evidence>
<comment type="catalytic activity">
    <reaction evidence="5">
        <text>L-lysyl(79)-[histone H3] + 3 S-adenosyl-L-methionine = N(6),N(6),N(6)-trimethyl-L-lysyl(79)-[histone H3] + 3 S-adenosyl-L-homocysteine + 3 H(+)</text>
        <dbReference type="Rhea" id="RHEA:60328"/>
        <dbReference type="Rhea" id="RHEA-COMP:15549"/>
        <dbReference type="Rhea" id="RHEA-COMP:15552"/>
        <dbReference type="ChEBI" id="CHEBI:15378"/>
        <dbReference type="ChEBI" id="CHEBI:29969"/>
        <dbReference type="ChEBI" id="CHEBI:57856"/>
        <dbReference type="ChEBI" id="CHEBI:59789"/>
        <dbReference type="ChEBI" id="CHEBI:61961"/>
        <dbReference type="EC" id="2.1.1.360"/>
    </reaction>
</comment>
<dbReference type="EC" id="2.1.1.360" evidence="1"/>
<dbReference type="InterPro" id="IPR030445">
    <property type="entry name" value="H3-K79_meTrfase"/>
</dbReference>
<keyword evidence="7" id="KW-0489">Methyltransferase</keyword>
<dbReference type="PANTHER" id="PTHR21451:SF19">
    <property type="entry name" value="ACTIVATED IN BLOCKED UNFOLDED PROTEIN RESPONSE"/>
    <property type="match status" value="1"/>
</dbReference>
<reference evidence="7" key="1">
    <citation type="submission" date="2023-06" db="EMBL/GenBank/DDBJ databases">
        <title>Survivors Of The Sea: Transcriptome response of Skeletonema marinoi to long-term dormancy.</title>
        <authorList>
            <person name="Pinder M.I.M."/>
            <person name="Kourtchenko O."/>
            <person name="Robertson E.K."/>
            <person name="Larsson T."/>
            <person name="Maumus F."/>
            <person name="Osuna-Cruz C.M."/>
            <person name="Vancaester E."/>
            <person name="Stenow R."/>
            <person name="Vandepoele K."/>
            <person name="Ploug H."/>
            <person name="Bruchert V."/>
            <person name="Godhe A."/>
            <person name="Topel M."/>
        </authorList>
    </citation>
    <scope>NUCLEOTIDE SEQUENCE</scope>
    <source>
        <strain evidence="7">R05AC</strain>
    </source>
</reference>
<dbReference type="InterPro" id="IPR025789">
    <property type="entry name" value="DOT1_dom"/>
</dbReference>
<dbReference type="GO" id="GO:0140956">
    <property type="term" value="F:histone H3K79 trimethyltransferase activity"/>
    <property type="evidence" value="ECO:0007669"/>
    <property type="project" value="UniProtKB-EC"/>
</dbReference>
<dbReference type="EMBL" id="JATAAI010000005">
    <property type="protein sequence ID" value="KAK1745418.1"/>
    <property type="molecule type" value="Genomic_DNA"/>
</dbReference>
<sequence length="254" mass="29228">MSKSTENLYSLLKDGVNDKNTRGEANRIITDDLHQLAQKKVLHELDSLYEEYTFATAKDASLTDDLQRRISKNNVTCEHEHTEDSLVYGEIDLKGFCDLLMHHIPHDSDDVFYDLGSGSGRAVFAARFVGDFRECVGIELLSNLHEMASSVRSLYRFQYQHKLIYQNVNFVCSDLLDYHGWWKDGTVVYIPNLLFDDNLKDKIAEKAVRMRTGAFLICLKKFEGAAFNSVFDLVKERPVAMSWGESNTYIYQRQ</sequence>
<accession>A0AAD8YFN1</accession>
<dbReference type="SUPFAM" id="SSF53335">
    <property type="entry name" value="S-adenosyl-L-methionine-dependent methyltransferases"/>
    <property type="match status" value="1"/>
</dbReference>
<evidence type="ECO:0000313" key="8">
    <source>
        <dbReference type="Proteomes" id="UP001224775"/>
    </source>
</evidence>
<dbReference type="PANTHER" id="PTHR21451">
    <property type="entry name" value="HISTONE H3 METHYLTRANSFERASE"/>
    <property type="match status" value="1"/>
</dbReference>